<sequence length="330" mass="37188">MPPRRALYTTTPNTPIILPPRHAIDPPELRSCDWCHISSRQLKRCAACNTSIYCSRECQKAAWHLHKTSCKSFSNVKSEYGPAAEDLTLAQLRALGFSSLLGFTEAFSDFQDAHSWTLANIALAAVRGDGPLDWLQAPESEHTKAVRVHLIARSPSERRRTHRDPGSAFWVKGVGFVEDSKFLDEMRKHRSDLPLPSKLEASQDPGYIGAAFVVYDIEGVTMKMSKTFAQYWPTAPELAGPEEQKAIFDDMLMLCIGCINMRCPLRILEGNDPIVALPGRFSRVEGKWTWKPLFTDWQNYRGGDRGLDEVLGRLKHHIPPRDLMTAISRL</sequence>
<evidence type="ECO:0000259" key="5">
    <source>
        <dbReference type="PROSITE" id="PS50865"/>
    </source>
</evidence>
<keyword evidence="3" id="KW-0862">Zinc</keyword>
<evidence type="ECO:0000256" key="1">
    <source>
        <dbReference type="ARBA" id="ARBA00022723"/>
    </source>
</evidence>
<protein>
    <recommendedName>
        <fullName evidence="5">MYND-type domain-containing protein</fullName>
    </recommendedName>
</protein>
<evidence type="ECO:0000313" key="6">
    <source>
        <dbReference type="EMBL" id="RPD59284.1"/>
    </source>
</evidence>
<reference evidence="6" key="1">
    <citation type="journal article" date="2018" name="Genome Biol. Evol.">
        <title>Genomics and development of Lentinus tigrinus, a white-rot wood-decaying mushroom with dimorphic fruiting bodies.</title>
        <authorList>
            <person name="Wu B."/>
            <person name="Xu Z."/>
            <person name="Knudson A."/>
            <person name="Carlson A."/>
            <person name="Chen N."/>
            <person name="Kovaka S."/>
            <person name="LaButti K."/>
            <person name="Lipzen A."/>
            <person name="Pennachio C."/>
            <person name="Riley R."/>
            <person name="Schakwitz W."/>
            <person name="Umezawa K."/>
            <person name="Ohm R.A."/>
            <person name="Grigoriev I.V."/>
            <person name="Nagy L.G."/>
            <person name="Gibbons J."/>
            <person name="Hibbett D."/>
        </authorList>
    </citation>
    <scope>NUCLEOTIDE SEQUENCE [LARGE SCALE GENOMIC DNA]</scope>
    <source>
        <strain evidence="6">ALCF2SS1-6</strain>
    </source>
</reference>
<evidence type="ECO:0000256" key="2">
    <source>
        <dbReference type="ARBA" id="ARBA00022771"/>
    </source>
</evidence>
<dbReference type="GO" id="GO:0008270">
    <property type="term" value="F:zinc ion binding"/>
    <property type="evidence" value="ECO:0007669"/>
    <property type="project" value="UniProtKB-KW"/>
</dbReference>
<accession>A0A5C2S876</accession>
<dbReference type="SUPFAM" id="SSF144232">
    <property type="entry name" value="HIT/MYND zinc finger-like"/>
    <property type="match status" value="1"/>
</dbReference>
<keyword evidence="2 4" id="KW-0863">Zinc-finger</keyword>
<dbReference type="PROSITE" id="PS50865">
    <property type="entry name" value="ZF_MYND_2"/>
    <property type="match status" value="1"/>
</dbReference>
<dbReference type="STRING" id="1328759.A0A5C2S876"/>
<dbReference type="Proteomes" id="UP000313359">
    <property type="component" value="Unassembled WGS sequence"/>
</dbReference>
<evidence type="ECO:0000313" key="7">
    <source>
        <dbReference type="Proteomes" id="UP000313359"/>
    </source>
</evidence>
<keyword evidence="7" id="KW-1185">Reference proteome</keyword>
<dbReference type="Gene3D" id="6.10.140.2220">
    <property type="match status" value="1"/>
</dbReference>
<dbReference type="Gene3D" id="1.10.220.160">
    <property type="match status" value="1"/>
</dbReference>
<gene>
    <name evidence="6" type="ORF">L227DRAFT_576509</name>
</gene>
<name>A0A5C2S876_9APHY</name>
<organism evidence="6 7">
    <name type="scientific">Lentinus tigrinus ALCF2SS1-6</name>
    <dbReference type="NCBI Taxonomy" id="1328759"/>
    <lineage>
        <taxon>Eukaryota</taxon>
        <taxon>Fungi</taxon>
        <taxon>Dikarya</taxon>
        <taxon>Basidiomycota</taxon>
        <taxon>Agaricomycotina</taxon>
        <taxon>Agaricomycetes</taxon>
        <taxon>Polyporales</taxon>
        <taxon>Polyporaceae</taxon>
        <taxon>Lentinus</taxon>
    </lineage>
</organism>
<keyword evidence="1" id="KW-0479">Metal-binding</keyword>
<dbReference type="Pfam" id="PF01753">
    <property type="entry name" value="zf-MYND"/>
    <property type="match status" value="1"/>
</dbReference>
<dbReference type="EMBL" id="ML122271">
    <property type="protein sequence ID" value="RPD59284.1"/>
    <property type="molecule type" value="Genomic_DNA"/>
</dbReference>
<dbReference type="InterPro" id="IPR002893">
    <property type="entry name" value="Znf_MYND"/>
</dbReference>
<dbReference type="PROSITE" id="PS01360">
    <property type="entry name" value="ZF_MYND_1"/>
    <property type="match status" value="1"/>
</dbReference>
<evidence type="ECO:0000256" key="3">
    <source>
        <dbReference type="ARBA" id="ARBA00022833"/>
    </source>
</evidence>
<dbReference type="OrthoDB" id="2757990at2759"/>
<dbReference type="AlphaFoldDB" id="A0A5C2S876"/>
<feature type="domain" description="MYND-type" evidence="5">
    <location>
        <begin position="32"/>
        <end position="70"/>
    </location>
</feature>
<proteinExistence type="predicted"/>
<evidence type="ECO:0000256" key="4">
    <source>
        <dbReference type="PROSITE-ProRule" id="PRU00134"/>
    </source>
</evidence>